<comment type="caution">
    <text evidence="3">The sequence shown here is derived from an EMBL/GenBank/DDBJ whole genome shotgun (WGS) entry which is preliminary data.</text>
</comment>
<dbReference type="GO" id="GO:0003677">
    <property type="term" value="F:DNA binding"/>
    <property type="evidence" value="ECO:0007669"/>
    <property type="project" value="UniProtKB-KW"/>
</dbReference>
<keyword evidence="3" id="KW-0255">Endonuclease</keyword>
<dbReference type="Proteomes" id="UP000239866">
    <property type="component" value="Unassembled WGS sequence"/>
</dbReference>
<dbReference type="OrthoDB" id="5465337at2"/>
<proteinExistence type="predicted"/>
<keyword evidence="3" id="KW-0378">Hydrolase</keyword>
<evidence type="ECO:0000256" key="2">
    <source>
        <dbReference type="ARBA" id="ARBA00023125"/>
    </source>
</evidence>
<name>A0A2T1KHT8_9GAMM</name>
<keyword evidence="1" id="KW-0680">Restriction system</keyword>
<dbReference type="InterPro" id="IPR044946">
    <property type="entry name" value="Restrct_endonuc_typeI_TRD_sf"/>
</dbReference>
<keyword evidence="4" id="KW-1185">Reference proteome</keyword>
<dbReference type="PANTHER" id="PTHR30408">
    <property type="entry name" value="TYPE-1 RESTRICTION ENZYME ECOKI SPECIFICITY PROTEIN"/>
    <property type="match status" value="1"/>
</dbReference>
<reference evidence="3 4" key="1">
    <citation type="submission" date="2018-03" db="EMBL/GenBank/DDBJ databases">
        <title>Marinobacter brunus sp. nov., a marine bacterium of Gamma-proteobacteria isolated from the surface seawater of the South China Sea.</title>
        <authorList>
            <person name="Cheng H."/>
            <person name="Wu Y.-H."/>
            <person name="Xamxidin M."/>
            <person name="Xu X.-W."/>
        </authorList>
    </citation>
    <scope>NUCLEOTIDE SEQUENCE [LARGE SCALE GENOMIC DNA]</scope>
    <source>
        <strain evidence="3 4">NH169-3</strain>
    </source>
</reference>
<dbReference type="AlphaFoldDB" id="A0A2T1KHT8"/>
<keyword evidence="2" id="KW-0238">DNA-binding</keyword>
<sequence length="200" mass="22045">MWLKQIASINAGYPFRGRISETVGSGVVAVQMKDVSLTDGVRWSGCLETELTGKRKPDLLSAGDILVAARGSHNYAVLVDHALASTGKQAVAAPHFFLVRVKGNSPEGREVLPEFIAWLLNQAPVQRHFEQNAEGTLTKSIRRSVLEDAPVVVPPLTKQKSIVDMAKTLREEHRVIKQLIDNSERMMGAIAYELFDGRED</sequence>
<dbReference type="Gene3D" id="3.90.220.20">
    <property type="entry name" value="DNA methylase specificity domains"/>
    <property type="match status" value="1"/>
</dbReference>
<dbReference type="InterPro" id="IPR052021">
    <property type="entry name" value="Type-I_RS_S_subunit"/>
</dbReference>
<dbReference type="GO" id="GO:0004519">
    <property type="term" value="F:endonuclease activity"/>
    <property type="evidence" value="ECO:0007669"/>
    <property type="project" value="UniProtKB-KW"/>
</dbReference>
<accession>A0A2T1KHT8</accession>
<dbReference type="PANTHER" id="PTHR30408:SF12">
    <property type="entry name" value="TYPE I RESTRICTION ENZYME MJAVIII SPECIFICITY SUBUNIT"/>
    <property type="match status" value="1"/>
</dbReference>
<evidence type="ECO:0000256" key="1">
    <source>
        <dbReference type="ARBA" id="ARBA00022747"/>
    </source>
</evidence>
<dbReference type="RefSeq" id="WP_106762025.1">
    <property type="nucleotide sequence ID" value="NZ_PXNP01000030.1"/>
</dbReference>
<evidence type="ECO:0000313" key="3">
    <source>
        <dbReference type="EMBL" id="PSF09726.1"/>
    </source>
</evidence>
<protein>
    <submittedName>
        <fullName evidence="3">Restriction endonuclease subunit S</fullName>
    </submittedName>
</protein>
<dbReference type="SUPFAM" id="SSF116734">
    <property type="entry name" value="DNA methylase specificity domain"/>
    <property type="match status" value="1"/>
</dbReference>
<dbReference type="GO" id="GO:0009307">
    <property type="term" value="P:DNA restriction-modification system"/>
    <property type="evidence" value="ECO:0007669"/>
    <property type="project" value="UniProtKB-KW"/>
</dbReference>
<organism evidence="3 4">
    <name type="scientific">Marinobacter fuscus</name>
    <dbReference type="NCBI Taxonomy" id="2109942"/>
    <lineage>
        <taxon>Bacteria</taxon>
        <taxon>Pseudomonadati</taxon>
        <taxon>Pseudomonadota</taxon>
        <taxon>Gammaproteobacteria</taxon>
        <taxon>Pseudomonadales</taxon>
        <taxon>Marinobacteraceae</taxon>
        <taxon>Marinobacter</taxon>
    </lineage>
</organism>
<dbReference type="EMBL" id="PXNP01000030">
    <property type="protein sequence ID" value="PSF09726.1"/>
    <property type="molecule type" value="Genomic_DNA"/>
</dbReference>
<keyword evidence="3" id="KW-0540">Nuclease</keyword>
<gene>
    <name evidence="3" type="ORF">C7H09_07550</name>
</gene>
<evidence type="ECO:0000313" key="4">
    <source>
        <dbReference type="Proteomes" id="UP000239866"/>
    </source>
</evidence>